<accession>X1MFR2</accession>
<dbReference type="EMBL" id="BARV01007845">
    <property type="protein sequence ID" value="GAI13520.1"/>
    <property type="molecule type" value="Genomic_DNA"/>
</dbReference>
<gene>
    <name evidence="1" type="ORF">S06H3_15908</name>
</gene>
<evidence type="ECO:0000313" key="1">
    <source>
        <dbReference type="EMBL" id="GAI13520.1"/>
    </source>
</evidence>
<reference evidence="1" key="1">
    <citation type="journal article" date="2014" name="Front. Microbiol.">
        <title>High frequency of phylogenetically diverse reductive dehalogenase-homologous genes in deep subseafloor sedimentary metagenomes.</title>
        <authorList>
            <person name="Kawai M."/>
            <person name="Futagami T."/>
            <person name="Toyoda A."/>
            <person name="Takaki Y."/>
            <person name="Nishi S."/>
            <person name="Hori S."/>
            <person name="Arai W."/>
            <person name="Tsubouchi T."/>
            <person name="Morono Y."/>
            <person name="Uchiyama I."/>
            <person name="Ito T."/>
            <person name="Fujiyama A."/>
            <person name="Inagaki F."/>
            <person name="Takami H."/>
        </authorList>
    </citation>
    <scope>NUCLEOTIDE SEQUENCE</scope>
    <source>
        <strain evidence="1">Expedition CK06-06</strain>
    </source>
</reference>
<comment type="caution">
    <text evidence="1">The sequence shown here is derived from an EMBL/GenBank/DDBJ whole genome shotgun (WGS) entry which is preliminary data.</text>
</comment>
<sequence length="73" mass="8006">MMDKCIHHWLCENGANGKVPAACLKCGAQTVFEPKFIDGRSALDFGSNWVDMRLRTHGGWSGDLDNAVKVLEG</sequence>
<name>X1MFR2_9ZZZZ</name>
<proteinExistence type="predicted"/>
<organism evidence="1">
    <name type="scientific">marine sediment metagenome</name>
    <dbReference type="NCBI Taxonomy" id="412755"/>
    <lineage>
        <taxon>unclassified sequences</taxon>
        <taxon>metagenomes</taxon>
        <taxon>ecological metagenomes</taxon>
    </lineage>
</organism>
<dbReference type="AlphaFoldDB" id="X1MFR2"/>
<protein>
    <submittedName>
        <fullName evidence="1">Uncharacterized protein</fullName>
    </submittedName>
</protein>